<reference evidence="3" key="1">
    <citation type="journal article" date="2019" name="Int. J. Syst. Evol. Microbiol.">
        <title>The Global Catalogue of Microorganisms (GCM) 10K type strain sequencing project: providing services to taxonomists for standard genome sequencing and annotation.</title>
        <authorList>
            <consortium name="The Broad Institute Genomics Platform"/>
            <consortium name="The Broad Institute Genome Sequencing Center for Infectious Disease"/>
            <person name="Wu L."/>
            <person name="Ma J."/>
        </authorList>
    </citation>
    <scope>NUCLEOTIDE SEQUENCE [LARGE SCALE GENOMIC DNA]</scope>
    <source>
        <strain evidence="3">KACC 12634</strain>
    </source>
</reference>
<dbReference type="Proteomes" id="UP001596470">
    <property type="component" value="Unassembled WGS sequence"/>
</dbReference>
<name>A0ABW2D5R0_9ACTN</name>
<organism evidence="2 3">
    <name type="scientific">Glycomyces mayteni</name>
    <dbReference type="NCBI Taxonomy" id="543887"/>
    <lineage>
        <taxon>Bacteria</taxon>
        <taxon>Bacillati</taxon>
        <taxon>Actinomycetota</taxon>
        <taxon>Actinomycetes</taxon>
        <taxon>Glycomycetales</taxon>
        <taxon>Glycomycetaceae</taxon>
        <taxon>Glycomyces</taxon>
    </lineage>
</organism>
<sequence length="167" mass="18797">MTTEDTAIRFDPRHEDESWNPSWTPSLTLGEDDETTSWEDLPEAEFLAFRFRVNAVLTVAGQDFSTTYIPVLDFALAWSWVPRALADDPRAETAMTAEGLVYRFLRQQDQVRISSNLHPATASVPLPVLTGLVDDMVTKAFGLLYGAHPQLRGNRYLLDVSRRIGRG</sequence>
<evidence type="ECO:0000313" key="3">
    <source>
        <dbReference type="Proteomes" id="UP001596470"/>
    </source>
</evidence>
<feature type="compositionally biased region" description="Basic and acidic residues" evidence="1">
    <location>
        <begin position="1"/>
        <end position="17"/>
    </location>
</feature>
<feature type="region of interest" description="Disordered" evidence="1">
    <location>
        <begin position="1"/>
        <end position="35"/>
    </location>
</feature>
<protein>
    <submittedName>
        <fullName evidence="2">Uncharacterized protein</fullName>
    </submittedName>
</protein>
<dbReference type="RefSeq" id="WP_382355336.1">
    <property type="nucleotide sequence ID" value="NZ_JBHMBP010000004.1"/>
</dbReference>
<comment type="caution">
    <text evidence="2">The sequence shown here is derived from an EMBL/GenBank/DDBJ whole genome shotgun (WGS) entry which is preliminary data.</text>
</comment>
<evidence type="ECO:0000256" key="1">
    <source>
        <dbReference type="SAM" id="MobiDB-lite"/>
    </source>
</evidence>
<accession>A0ABW2D5R0</accession>
<evidence type="ECO:0000313" key="2">
    <source>
        <dbReference type="EMBL" id="MFC6956794.1"/>
    </source>
</evidence>
<proteinExistence type="predicted"/>
<dbReference type="EMBL" id="JBHSYS010000001">
    <property type="protein sequence ID" value="MFC6956794.1"/>
    <property type="molecule type" value="Genomic_DNA"/>
</dbReference>
<gene>
    <name evidence="2" type="ORF">ACFQS3_06250</name>
</gene>
<keyword evidence="3" id="KW-1185">Reference proteome</keyword>